<comment type="caution">
    <text evidence="3">The sequence shown here is derived from an EMBL/GenBank/DDBJ whole genome shotgun (WGS) entry which is preliminary data.</text>
</comment>
<organism evidence="3 4">
    <name type="scientific">Bionectria ochroleuca</name>
    <name type="common">Gliocladium roseum</name>
    <dbReference type="NCBI Taxonomy" id="29856"/>
    <lineage>
        <taxon>Eukaryota</taxon>
        <taxon>Fungi</taxon>
        <taxon>Dikarya</taxon>
        <taxon>Ascomycota</taxon>
        <taxon>Pezizomycotina</taxon>
        <taxon>Sordariomycetes</taxon>
        <taxon>Hypocreomycetidae</taxon>
        <taxon>Hypocreales</taxon>
        <taxon>Bionectriaceae</taxon>
        <taxon>Clonostachys</taxon>
    </lineage>
</organism>
<sequence>MSDTACLNVCSNAVQQVEFSSSPADTCKSGSKFLQAYASCAQCATNIEPQPTQYMPDSLSPVLSYCEMGFQYNKTISDITMVPTSSNTVFFSTIFYYYIANLPTEPTAPITGIPPTTVVASQISTALNTASSENWLPSKTPIIPHVTETPQAKVGNSNSTMTWVIGPALGFAALAALCLLLWLYLRSRKQEEPENYDSEGGKHKPPSNTRSPLKSALKPIRRSPSSLRRLFFHIYELPGSALPHEMPGSTYHPQELQGSSPRPKSTRNLHGKGPEDAEVLEAAYITAKSLAADHIKEISEIAPREKRKPKR</sequence>
<feature type="region of interest" description="Disordered" evidence="1">
    <location>
        <begin position="245"/>
        <end position="276"/>
    </location>
</feature>
<accession>A0A8H7K9Y3</accession>
<evidence type="ECO:0000256" key="1">
    <source>
        <dbReference type="SAM" id="MobiDB-lite"/>
    </source>
</evidence>
<evidence type="ECO:0000256" key="2">
    <source>
        <dbReference type="SAM" id="Phobius"/>
    </source>
</evidence>
<name>A0A8H7K9Y3_BIOOC</name>
<keyword evidence="2" id="KW-0812">Transmembrane</keyword>
<dbReference type="Proteomes" id="UP000616885">
    <property type="component" value="Unassembled WGS sequence"/>
</dbReference>
<keyword evidence="2" id="KW-0472">Membrane</keyword>
<dbReference type="EMBL" id="JADCTT010000011">
    <property type="protein sequence ID" value="KAF9746623.1"/>
    <property type="molecule type" value="Genomic_DNA"/>
</dbReference>
<gene>
    <name evidence="3" type="ORF">IM811_003528</name>
</gene>
<dbReference type="AlphaFoldDB" id="A0A8H7K9Y3"/>
<evidence type="ECO:0000313" key="3">
    <source>
        <dbReference type="EMBL" id="KAF9746623.1"/>
    </source>
</evidence>
<keyword evidence="2" id="KW-1133">Transmembrane helix</keyword>
<protein>
    <submittedName>
        <fullName evidence="3">Uncharacterized protein</fullName>
    </submittedName>
</protein>
<proteinExistence type="predicted"/>
<feature type="region of interest" description="Disordered" evidence="1">
    <location>
        <begin position="193"/>
        <end position="219"/>
    </location>
</feature>
<feature type="transmembrane region" description="Helical" evidence="2">
    <location>
        <begin position="163"/>
        <end position="185"/>
    </location>
</feature>
<reference evidence="3" key="1">
    <citation type="submission" date="2020-10" db="EMBL/GenBank/DDBJ databases">
        <title>High-Quality Genome Resource of Clonostachys rosea strain S41 by Oxford Nanopore Long-Read Sequencing.</title>
        <authorList>
            <person name="Wang H."/>
        </authorList>
    </citation>
    <scope>NUCLEOTIDE SEQUENCE</scope>
    <source>
        <strain evidence="3">S41</strain>
    </source>
</reference>
<evidence type="ECO:0000313" key="4">
    <source>
        <dbReference type="Proteomes" id="UP000616885"/>
    </source>
</evidence>